<comment type="subcellular location">
    <subcellularLocation>
        <location evidence="2">Nucleus</location>
    </subcellularLocation>
</comment>
<feature type="domain" description="DDE Tnp4" evidence="8">
    <location>
        <begin position="76"/>
        <end position="211"/>
    </location>
</feature>
<proteinExistence type="inferred from homology"/>
<evidence type="ECO:0000256" key="6">
    <source>
        <dbReference type="ARBA" id="ARBA00022801"/>
    </source>
</evidence>
<dbReference type="PANTHER" id="PTHR22930">
    <property type="match status" value="1"/>
</dbReference>
<organism evidence="9 10">
    <name type="scientific">Aquatica leii</name>
    <dbReference type="NCBI Taxonomy" id="1421715"/>
    <lineage>
        <taxon>Eukaryota</taxon>
        <taxon>Metazoa</taxon>
        <taxon>Ecdysozoa</taxon>
        <taxon>Arthropoda</taxon>
        <taxon>Hexapoda</taxon>
        <taxon>Insecta</taxon>
        <taxon>Pterygota</taxon>
        <taxon>Neoptera</taxon>
        <taxon>Endopterygota</taxon>
        <taxon>Coleoptera</taxon>
        <taxon>Polyphaga</taxon>
        <taxon>Elateriformia</taxon>
        <taxon>Elateroidea</taxon>
        <taxon>Lampyridae</taxon>
        <taxon>Luciolinae</taxon>
        <taxon>Aquatica</taxon>
    </lineage>
</organism>
<sequence length="250" mass="28862">MGTLLFLATGRSYEDLKFLVGISAQVLAYIIPESYAVIFNTLKTDYMKLPKSKKEWVEVATQFENRWQFINCGGALDGKYIRIVPPPRSGALYYNYKKFYSVVLIALVNSNYEFINVDIGKQGRMSDGENLNFVFIGDAAFGLHDHILTPYPKKVLDYHKQIFNYRMSRVRNVVENAFGLIAARFRMFHTDLSVVLKKINVLVLAACVLHNCLRKNCKTYAKKIRLITTILRRIVWKMEIGDWKELNLLA</sequence>
<protein>
    <recommendedName>
        <fullName evidence="8">DDE Tnp4 domain-containing protein</fullName>
    </recommendedName>
</protein>
<keyword evidence="5" id="KW-0479">Metal-binding</keyword>
<keyword evidence="6" id="KW-0378">Hydrolase</keyword>
<dbReference type="PANTHER" id="PTHR22930:SF284">
    <property type="entry name" value="DDE TNP4 DOMAIN-CONTAINING PROTEIN"/>
    <property type="match status" value="1"/>
</dbReference>
<evidence type="ECO:0000313" key="10">
    <source>
        <dbReference type="Proteomes" id="UP001353858"/>
    </source>
</evidence>
<name>A0AAN7QP57_9COLE</name>
<keyword evidence="4" id="KW-0540">Nuclease</keyword>
<comment type="similarity">
    <text evidence="3">Belongs to the HARBI1 family.</text>
</comment>
<dbReference type="GO" id="GO:0016787">
    <property type="term" value="F:hydrolase activity"/>
    <property type="evidence" value="ECO:0007669"/>
    <property type="project" value="UniProtKB-KW"/>
</dbReference>
<comment type="cofactor">
    <cofactor evidence="1">
        <name>a divalent metal cation</name>
        <dbReference type="ChEBI" id="CHEBI:60240"/>
    </cofactor>
</comment>
<evidence type="ECO:0000256" key="5">
    <source>
        <dbReference type="ARBA" id="ARBA00022723"/>
    </source>
</evidence>
<dbReference type="GO" id="GO:0046872">
    <property type="term" value="F:metal ion binding"/>
    <property type="evidence" value="ECO:0007669"/>
    <property type="project" value="UniProtKB-KW"/>
</dbReference>
<evidence type="ECO:0000256" key="7">
    <source>
        <dbReference type="ARBA" id="ARBA00023242"/>
    </source>
</evidence>
<evidence type="ECO:0000313" key="9">
    <source>
        <dbReference type="EMBL" id="KAK4887253.1"/>
    </source>
</evidence>
<evidence type="ECO:0000256" key="1">
    <source>
        <dbReference type="ARBA" id="ARBA00001968"/>
    </source>
</evidence>
<evidence type="ECO:0000256" key="3">
    <source>
        <dbReference type="ARBA" id="ARBA00006958"/>
    </source>
</evidence>
<evidence type="ECO:0000256" key="2">
    <source>
        <dbReference type="ARBA" id="ARBA00004123"/>
    </source>
</evidence>
<comment type="caution">
    <text evidence="9">The sequence shown here is derived from an EMBL/GenBank/DDBJ whole genome shotgun (WGS) entry which is preliminary data.</text>
</comment>
<gene>
    <name evidence="9" type="ORF">RN001_003524</name>
</gene>
<dbReference type="Proteomes" id="UP001353858">
    <property type="component" value="Unassembled WGS sequence"/>
</dbReference>
<dbReference type="EMBL" id="JARPUR010000001">
    <property type="protein sequence ID" value="KAK4887253.1"/>
    <property type="molecule type" value="Genomic_DNA"/>
</dbReference>
<dbReference type="GO" id="GO:0004518">
    <property type="term" value="F:nuclease activity"/>
    <property type="evidence" value="ECO:0007669"/>
    <property type="project" value="UniProtKB-KW"/>
</dbReference>
<dbReference type="AlphaFoldDB" id="A0AAN7QP57"/>
<keyword evidence="10" id="KW-1185">Reference proteome</keyword>
<reference evidence="10" key="1">
    <citation type="submission" date="2023-01" db="EMBL/GenBank/DDBJ databases">
        <title>Key to firefly adult light organ development and bioluminescence: homeobox transcription factors regulate luciferase expression and transportation to peroxisome.</title>
        <authorList>
            <person name="Fu X."/>
        </authorList>
    </citation>
    <scope>NUCLEOTIDE SEQUENCE [LARGE SCALE GENOMIC DNA]</scope>
</reference>
<dbReference type="Pfam" id="PF13359">
    <property type="entry name" value="DDE_Tnp_4"/>
    <property type="match status" value="1"/>
</dbReference>
<keyword evidence="7" id="KW-0539">Nucleus</keyword>
<evidence type="ECO:0000256" key="4">
    <source>
        <dbReference type="ARBA" id="ARBA00022722"/>
    </source>
</evidence>
<dbReference type="InterPro" id="IPR045249">
    <property type="entry name" value="HARBI1-like"/>
</dbReference>
<evidence type="ECO:0000259" key="8">
    <source>
        <dbReference type="Pfam" id="PF13359"/>
    </source>
</evidence>
<dbReference type="InterPro" id="IPR027806">
    <property type="entry name" value="HARBI1_dom"/>
</dbReference>
<accession>A0AAN7QP57</accession>
<dbReference type="GO" id="GO:0005634">
    <property type="term" value="C:nucleus"/>
    <property type="evidence" value="ECO:0007669"/>
    <property type="project" value="UniProtKB-SubCell"/>
</dbReference>